<name>A0A1Q8RPI3_9PEZI</name>
<sequence>MSQLEDRKNSTPSLGGIKTRTTPDAVSISPSLTEKQVPGPVKENAEYPTGLKLGLILTSVLMCTFLAQLDRLIIVTAIPRISDHFHSVNDIGWYGSSYLLLQCSSQLLYGKMYTFFSVKWTFLTALFLFELGSAVCGSAPSSIAFIIGRAIAGLGAAGIQSGTIVAIVHSVPLHKRSTYQGLFGAIFGVTSVVGPLLGGALTTKATWRWCFYINLPLGGLAAVAVYLLLKVADQESAKLPLKQKLAQLDLLGTMAIVPGMVCLVIALQWGGSTYAWRSARIIVLLVLAGLLFVGFILVQTFLPKTATIPPRIVKQRSIISGSFSTICNGAHLMIFAYYLPVWFQGIQGASAIESGIRFLPTMLSMVVGSVSSGILIRRVGYYTPFLIVGVCFMAIGSGLLYTLQVDSSSPKWIGYQIIYGLGGGLGIQAPNLAAQTTLPKQDVPMGISLLLFCQLLGGAIFVPVGQNVLSNQLVHRLSSIQGINPETILDTGATALTDLSESIKPIVKAAYNDSLRQVYLIGVILACVSILGAASLEWRSMKKDAQQKGKTTNSVEKSP</sequence>
<dbReference type="AlphaFoldDB" id="A0A1Q8RPI3"/>
<feature type="transmembrane region" description="Helical" evidence="7">
    <location>
        <begin position="383"/>
        <end position="401"/>
    </location>
</feature>
<keyword evidence="10" id="KW-1185">Reference proteome</keyword>
<feature type="transmembrane region" description="Helical" evidence="7">
    <location>
        <begin position="281"/>
        <end position="302"/>
    </location>
</feature>
<dbReference type="CDD" id="cd17502">
    <property type="entry name" value="MFS_Azr1_MDR_like"/>
    <property type="match status" value="1"/>
</dbReference>
<organism evidence="9 10">
    <name type="scientific">Colletotrichum chlorophyti</name>
    <dbReference type="NCBI Taxonomy" id="708187"/>
    <lineage>
        <taxon>Eukaryota</taxon>
        <taxon>Fungi</taxon>
        <taxon>Dikarya</taxon>
        <taxon>Ascomycota</taxon>
        <taxon>Pezizomycotina</taxon>
        <taxon>Sordariomycetes</taxon>
        <taxon>Hypocreomycetidae</taxon>
        <taxon>Glomerellales</taxon>
        <taxon>Glomerellaceae</taxon>
        <taxon>Colletotrichum</taxon>
    </lineage>
</organism>
<gene>
    <name evidence="9" type="ORF">CCHL11_04092</name>
</gene>
<dbReference type="Gene3D" id="1.20.1250.20">
    <property type="entry name" value="MFS general substrate transporter like domains"/>
    <property type="match status" value="1"/>
</dbReference>
<evidence type="ECO:0000256" key="7">
    <source>
        <dbReference type="SAM" id="Phobius"/>
    </source>
</evidence>
<keyword evidence="5 7" id="KW-0472">Membrane</keyword>
<evidence type="ECO:0000256" key="2">
    <source>
        <dbReference type="ARBA" id="ARBA00022448"/>
    </source>
</evidence>
<feature type="transmembrane region" description="Helical" evidence="7">
    <location>
        <begin position="181"/>
        <end position="200"/>
    </location>
</feature>
<accession>A0A1Q8RPI3</accession>
<feature type="transmembrane region" description="Helical" evidence="7">
    <location>
        <begin position="518"/>
        <end position="538"/>
    </location>
</feature>
<feature type="transmembrane region" description="Helical" evidence="7">
    <location>
        <begin position="121"/>
        <end position="140"/>
    </location>
</feature>
<dbReference type="Proteomes" id="UP000186583">
    <property type="component" value="Unassembled WGS sequence"/>
</dbReference>
<dbReference type="InterPro" id="IPR011701">
    <property type="entry name" value="MFS"/>
</dbReference>
<reference evidence="9 10" key="1">
    <citation type="submission" date="2016-11" db="EMBL/GenBank/DDBJ databases">
        <title>Draft Genome Assembly of Colletotrichum chlorophyti a pathogen of herbaceous plants.</title>
        <authorList>
            <person name="Gan P."/>
            <person name="Narusaka M."/>
            <person name="Tsushima A."/>
            <person name="Narusaka Y."/>
            <person name="Takano Y."/>
            <person name="Shirasu K."/>
        </authorList>
    </citation>
    <scope>NUCLEOTIDE SEQUENCE [LARGE SCALE GENOMIC DNA]</scope>
    <source>
        <strain evidence="9 10">NTL11</strain>
    </source>
</reference>
<feature type="region of interest" description="Disordered" evidence="6">
    <location>
        <begin position="1"/>
        <end position="39"/>
    </location>
</feature>
<keyword evidence="3 7" id="KW-0812">Transmembrane</keyword>
<dbReference type="InterPro" id="IPR020846">
    <property type="entry name" value="MFS_dom"/>
</dbReference>
<evidence type="ECO:0000256" key="1">
    <source>
        <dbReference type="ARBA" id="ARBA00004141"/>
    </source>
</evidence>
<feature type="transmembrane region" description="Helical" evidence="7">
    <location>
        <begin position="206"/>
        <end position="229"/>
    </location>
</feature>
<dbReference type="OrthoDB" id="10021397at2759"/>
<dbReference type="Gene3D" id="1.20.1720.10">
    <property type="entry name" value="Multidrug resistance protein D"/>
    <property type="match status" value="1"/>
</dbReference>
<comment type="caution">
    <text evidence="9">The sequence shown here is derived from an EMBL/GenBank/DDBJ whole genome shotgun (WGS) entry which is preliminary data.</text>
</comment>
<dbReference type="PROSITE" id="PS50850">
    <property type="entry name" value="MFS"/>
    <property type="match status" value="1"/>
</dbReference>
<evidence type="ECO:0000256" key="5">
    <source>
        <dbReference type="ARBA" id="ARBA00023136"/>
    </source>
</evidence>
<feature type="domain" description="Major facilitator superfamily (MFS) profile" evidence="8">
    <location>
        <begin position="56"/>
        <end position="541"/>
    </location>
</feature>
<evidence type="ECO:0000313" key="9">
    <source>
        <dbReference type="EMBL" id="OLN86224.1"/>
    </source>
</evidence>
<dbReference type="PANTHER" id="PTHR23501">
    <property type="entry name" value="MAJOR FACILITATOR SUPERFAMILY"/>
    <property type="match status" value="1"/>
</dbReference>
<dbReference type="FunFam" id="1.20.1250.20:FF:000196">
    <property type="entry name" value="MFS toxin efflux pump (AflT)"/>
    <property type="match status" value="1"/>
</dbReference>
<dbReference type="InterPro" id="IPR036259">
    <property type="entry name" value="MFS_trans_sf"/>
</dbReference>
<evidence type="ECO:0000256" key="6">
    <source>
        <dbReference type="SAM" id="MobiDB-lite"/>
    </source>
</evidence>
<dbReference type="PANTHER" id="PTHR23501:SF153">
    <property type="entry name" value="AFLATOXIN EFFLUX PUMP, PUTATIVE-RELATED"/>
    <property type="match status" value="1"/>
</dbReference>
<feature type="transmembrane region" description="Helical" evidence="7">
    <location>
        <begin position="445"/>
        <end position="464"/>
    </location>
</feature>
<dbReference type="SUPFAM" id="SSF103473">
    <property type="entry name" value="MFS general substrate transporter"/>
    <property type="match status" value="2"/>
</dbReference>
<dbReference type="EMBL" id="MPGH01000132">
    <property type="protein sequence ID" value="OLN86224.1"/>
    <property type="molecule type" value="Genomic_DNA"/>
</dbReference>
<feature type="transmembrane region" description="Helical" evidence="7">
    <location>
        <begin position="413"/>
        <end position="433"/>
    </location>
</feature>
<evidence type="ECO:0000256" key="3">
    <source>
        <dbReference type="ARBA" id="ARBA00022692"/>
    </source>
</evidence>
<evidence type="ECO:0000259" key="8">
    <source>
        <dbReference type="PROSITE" id="PS50850"/>
    </source>
</evidence>
<dbReference type="GO" id="GO:0022857">
    <property type="term" value="F:transmembrane transporter activity"/>
    <property type="evidence" value="ECO:0007669"/>
    <property type="project" value="InterPro"/>
</dbReference>
<dbReference type="GO" id="GO:0005886">
    <property type="term" value="C:plasma membrane"/>
    <property type="evidence" value="ECO:0007669"/>
    <property type="project" value="TreeGrafter"/>
</dbReference>
<evidence type="ECO:0000256" key="4">
    <source>
        <dbReference type="ARBA" id="ARBA00022989"/>
    </source>
</evidence>
<feature type="transmembrane region" description="Helical" evidence="7">
    <location>
        <begin position="146"/>
        <end position="169"/>
    </location>
</feature>
<feature type="transmembrane region" description="Helical" evidence="7">
    <location>
        <begin position="250"/>
        <end position="269"/>
    </location>
</feature>
<feature type="compositionally biased region" description="Polar residues" evidence="6">
    <location>
        <begin position="19"/>
        <end position="34"/>
    </location>
</feature>
<evidence type="ECO:0000313" key="10">
    <source>
        <dbReference type="Proteomes" id="UP000186583"/>
    </source>
</evidence>
<proteinExistence type="predicted"/>
<dbReference type="Pfam" id="PF07690">
    <property type="entry name" value="MFS_1"/>
    <property type="match status" value="1"/>
</dbReference>
<keyword evidence="4 7" id="KW-1133">Transmembrane helix</keyword>
<dbReference type="FunFam" id="1.20.1720.10:FF:000012">
    <property type="entry name" value="MFS toxin efflux pump (AflT)"/>
    <property type="match status" value="1"/>
</dbReference>
<keyword evidence="2" id="KW-0813">Transport</keyword>
<feature type="transmembrane region" description="Helical" evidence="7">
    <location>
        <begin position="355"/>
        <end position="376"/>
    </location>
</feature>
<dbReference type="PRINTS" id="PR01036">
    <property type="entry name" value="TCRTETB"/>
</dbReference>
<feature type="transmembrane region" description="Helical" evidence="7">
    <location>
        <begin position="323"/>
        <end position="343"/>
    </location>
</feature>
<comment type="subcellular location">
    <subcellularLocation>
        <location evidence="1">Membrane</location>
        <topology evidence="1">Multi-pass membrane protein</topology>
    </subcellularLocation>
</comment>
<protein>
    <submittedName>
        <fullName evidence="9">Putative HC-toxin efflux carrier TOXA 13</fullName>
    </submittedName>
</protein>